<reference evidence="1" key="1">
    <citation type="submission" date="2023-05" db="EMBL/GenBank/DDBJ databases">
        <authorList>
            <person name="Stuckert A."/>
        </authorList>
    </citation>
    <scope>NUCLEOTIDE SEQUENCE</scope>
</reference>
<keyword evidence="2" id="KW-1185">Reference proteome</keyword>
<dbReference type="Proteomes" id="UP001162483">
    <property type="component" value="Unassembled WGS sequence"/>
</dbReference>
<name>A0ABN9C0D8_9NEOB</name>
<gene>
    <name evidence="1" type="ORF">SPARVUS_LOCUS4004311</name>
</gene>
<dbReference type="EMBL" id="CATNWA010007033">
    <property type="protein sequence ID" value="CAI9553206.1"/>
    <property type="molecule type" value="Genomic_DNA"/>
</dbReference>
<feature type="non-terminal residue" evidence="1">
    <location>
        <position position="91"/>
    </location>
</feature>
<evidence type="ECO:0000313" key="1">
    <source>
        <dbReference type="EMBL" id="CAI9553206.1"/>
    </source>
</evidence>
<proteinExistence type="predicted"/>
<protein>
    <submittedName>
        <fullName evidence="1">Uncharacterized protein</fullName>
    </submittedName>
</protein>
<sequence length="91" mass="9833">AQQCHPSVPSSVTCQCCPAVPPVSAQQLPLISAHHCCISVHHQCLLVNAPPVPPHQCYLSVLPHQCPSVLPISAASPTHQSKKKYYLFAKF</sequence>
<organism evidence="1 2">
    <name type="scientific">Staurois parvus</name>
    <dbReference type="NCBI Taxonomy" id="386267"/>
    <lineage>
        <taxon>Eukaryota</taxon>
        <taxon>Metazoa</taxon>
        <taxon>Chordata</taxon>
        <taxon>Craniata</taxon>
        <taxon>Vertebrata</taxon>
        <taxon>Euteleostomi</taxon>
        <taxon>Amphibia</taxon>
        <taxon>Batrachia</taxon>
        <taxon>Anura</taxon>
        <taxon>Neobatrachia</taxon>
        <taxon>Ranoidea</taxon>
        <taxon>Ranidae</taxon>
        <taxon>Staurois</taxon>
    </lineage>
</organism>
<comment type="caution">
    <text evidence="1">The sequence shown here is derived from an EMBL/GenBank/DDBJ whole genome shotgun (WGS) entry which is preliminary data.</text>
</comment>
<evidence type="ECO:0000313" key="2">
    <source>
        <dbReference type="Proteomes" id="UP001162483"/>
    </source>
</evidence>
<feature type="non-terminal residue" evidence="1">
    <location>
        <position position="1"/>
    </location>
</feature>
<accession>A0ABN9C0D8</accession>